<keyword evidence="4" id="KW-0804">Transcription</keyword>
<dbReference type="Pfam" id="PF04542">
    <property type="entry name" value="Sigma70_r2"/>
    <property type="match status" value="1"/>
</dbReference>
<accession>A0A0A8X7J9</accession>
<proteinExistence type="inferred from homology"/>
<evidence type="ECO:0000313" key="7">
    <source>
        <dbReference type="EMBL" id="GAM15007.1"/>
    </source>
</evidence>
<feature type="domain" description="RNA polymerase sigma factor 70 region 4 type 2" evidence="6">
    <location>
        <begin position="117"/>
        <end position="164"/>
    </location>
</feature>
<evidence type="ECO:0000259" key="6">
    <source>
        <dbReference type="Pfam" id="PF08281"/>
    </source>
</evidence>
<evidence type="ECO:0000256" key="4">
    <source>
        <dbReference type="ARBA" id="ARBA00023163"/>
    </source>
</evidence>
<protein>
    <submittedName>
        <fullName evidence="7">RNA polymerase sigma-70 factor</fullName>
    </submittedName>
</protein>
<dbReference type="RefSeq" id="WP_041966698.1">
    <property type="nucleotide sequence ID" value="NZ_BASE01000072.1"/>
</dbReference>
<dbReference type="InterPro" id="IPR013249">
    <property type="entry name" value="RNA_pol_sigma70_r4_t2"/>
</dbReference>
<gene>
    <name evidence="7" type="ORF">SAMD00020551_3163</name>
</gene>
<keyword evidence="2" id="KW-0805">Transcription regulation</keyword>
<dbReference type="GO" id="GO:0016987">
    <property type="term" value="F:sigma factor activity"/>
    <property type="evidence" value="ECO:0007669"/>
    <property type="project" value="UniProtKB-KW"/>
</dbReference>
<dbReference type="Gene3D" id="1.10.10.10">
    <property type="entry name" value="Winged helix-like DNA-binding domain superfamily/Winged helix DNA-binding domain"/>
    <property type="match status" value="1"/>
</dbReference>
<sequence>MDEKELINSAKKGDHRSFAMLFRSHYPLLVKYLVKITMNPDIAEEIAQATMAKCVEKIHLFNGKSKFSSWLISIATNMYIDQHRKKKREREWNEGEAASRKLQWQMESKNEEWTDALAALSRLTDEMRIPLILKHYYGYSYDEISEILNIAAGTAKSRVHHGLLAVRRELKVDEKPKGNLVKT</sequence>
<evidence type="ECO:0000256" key="2">
    <source>
        <dbReference type="ARBA" id="ARBA00023015"/>
    </source>
</evidence>
<evidence type="ECO:0000313" key="8">
    <source>
        <dbReference type="Proteomes" id="UP000031014"/>
    </source>
</evidence>
<feature type="domain" description="RNA polymerase sigma-70 region 2" evidence="5">
    <location>
        <begin position="21"/>
        <end position="88"/>
    </location>
</feature>
<dbReference type="Proteomes" id="UP000031014">
    <property type="component" value="Unassembled WGS sequence"/>
</dbReference>
<dbReference type="AlphaFoldDB" id="A0A0A8X7J9"/>
<dbReference type="EMBL" id="BASE01000072">
    <property type="protein sequence ID" value="GAM15007.1"/>
    <property type="molecule type" value="Genomic_DNA"/>
</dbReference>
<dbReference type="Pfam" id="PF08281">
    <property type="entry name" value="Sigma70_r4_2"/>
    <property type="match status" value="1"/>
</dbReference>
<dbReference type="Gene3D" id="1.10.1740.10">
    <property type="match status" value="1"/>
</dbReference>
<evidence type="ECO:0000256" key="3">
    <source>
        <dbReference type="ARBA" id="ARBA00023082"/>
    </source>
</evidence>
<evidence type="ECO:0000256" key="1">
    <source>
        <dbReference type="ARBA" id="ARBA00010641"/>
    </source>
</evidence>
<dbReference type="OrthoDB" id="3472490at2"/>
<dbReference type="SUPFAM" id="SSF88946">
    <property type="entry name" value="Sigma2 domain of RNA polymerase sigma factors"/>
    <property type="match status" value="1"/>
</dbReference>
<evidence type="ECO:0000259" key="5">
    <source>
        <dbReference type="Pfam" id="PF04542"/>
    </source>
</evidence>
<dbReference type="NCBIfam" id="TIGR02937">
    <property type="entry name" value="sigma70-ECF"/>
    <property type="match status" value="1"/>
</dbReference>
<keyword evidence="3" id="KW-0731">Sigma factor</keyword>
<dbReference type="GO" id="GO:0003677">
    <property type="term" value="F:DNA binding"/>
    <property type="evidence" value="ECO:0007669"/>
    <property type="project" value="InterPro"/>
</dbReference>
<dbReference type="InterPro" id="IPR036388">
    <property type="entry name" value="WH-like_DNA-bd_sf"/>
</dbReference>
<comment type="caution">
    <text evidence="7">The sequence shown here is derived from an EMBL/GenBank/DDBJ whole genome shotgun (WGS) entry which is preliminary data.</text>
</comment>
<dbReference type="PANTHER" id="PTHR43133:SF60">
    <property type="entry name" value="RNA POLYMERASE SIGMA FACTOR SIGV"/>
    <property type="match status" value="1"/>
</dbReference>
<dbReference type="GO" id="GO:0006352">
    <property type="term" value="P:DNA-templated transcription initiation"/>
    <property type="evidence" value="ECO:0007669"/>
    <property type="project" value="InterPro"/>
</dbReference>
<reference evidence="7 8" key="1">
    <citation type="submission" date="2013-06" db="EMBL/GenBank/DDBJ databases">
        <title>Whole genome shotgun sequence of Bacillus selenatarsenatis SF-1.</title>
        <authorList>
            <person name="Kuroda M."/>
            <person name="Sei K."/>
            <person name="Yamashita M."/>
            <person name="Ike M."/>
        </authorList>
    </citation>
    <scope>NUCLEOTIDE SEQUENCE [LARGE SCALE GENOMIC DNA]</scope>
    <source>
        <strain evidence="7 8">SF-1</strain>
    </source>
</reference>
<keyword evidence="8" id="KW-1185">Reference proteome</keyword>
<dbReference type="STRING" id="1321606.SAMD00020551_3163"/>
<dbReference type="InterPro" id="IPR013324">
    <property type="entry name" value="RNA_pol_sigma_r3/r4-like"/>
</dbReference>
<dbReference type="SUPFAM" id="SSF88659">
    <property type="entry name" value="Sigma3 and sigma4 domains of RNA polymerase sigma factors"/>
    <property type="match status" value="1"/>
</dbReference>
<dbReference type="CDD" id="cd06171">
    <property type="entry name" value="Sigma70_r4"/>
    <property type="match status" value="1"/>
</dbReference>
<dbReference type="NCBIfam" id="NF007216">
    <property type="entry name" value="PRK09638.1"/>
    <property type="match status" value="1"/>
</dbReference>
<organism evidence="7 8">
    <name type="scientific">Mesobacillus selenatarsenatis (strain DSM 18680 / JCM 14380 / FERM P-15431 / SF-1)</name>
    <dbReference type="NCBI Taxonomy" id="1321606"/>
    <lineage>
        <taxon>Bacteria</taxon>
        <taxon>Bacillati</taxon>
        <taxon>Bacillota</taxon>
        <taxon>Bacilli</taxon>
        <taxon>Bacillales</taxon>
        <taxon>Bacillaceae</taxon>
        <taxon>Mesobacillus</taxon>
    </lineage>
</organism>
<dbReference type="PANTHER" id="PTHR43133">
    <property type="entry name" value="RNA POLYMERASE ECF-TYPE SIGMA FACTO"/>
    <property type="match status" value="1"/>
</dbReference>
<dbReference type="InterPro" id="IPR013325">
    <property type="entry name" value="RNA_pol_sigma_r2"/>
</dbReference>
<comment type="similarity">
    <text evidence="1">Belongs to the sigma-70 factor family. ECF subfamily.</text>
</comment>
<name>A0A0A8X7J9_MESS1</name>
<dbReference type="InterPro" id="IPR039425">
    <property type="entry name" value="RNA_pol_sigma-70-like"/>
</dbReference>
<dbReference type="InterPro" id="IPR014284">
    <property type="entry name" value="RNA_pol_sigma-70_dom"/>
</dbReference>
<dbReference type="InterPro" id="IPR007627">
    <property type="entry name" value="RNA_pol_sigma70_r2"/>
</dbReference>